<dbReference type="Pfam" id="PF01624">
    <property type="entry name" value="MutS_I"/>
    <property type="match status" value="1"/>
</dbReference>
<dbReference type="InterPro" id="IPR036678">
    <property type="entry name" value="MutS_con_dom_sf"/>
</dbReference>
<feature type="region of interest" description="Disordered" evidence="11">
    <location>
        <begin position="819"/>
        <end position="843"/>
    </location>
</feature>
<evidence type="ECO:0000256" key="11">
    <source>
        <dbReference type="SAM" id="MobiDB-lite"/>
    </source>
</evidence>
<dbReference type="GO" id="GO:0006298">
    <property type="term" value="P:mismatch repair"/>
    <property type="evidence" value="ECO:0007669"/>
    <property type="project" value="UniProtKB-UniRule"/>
</dbReference>
<dbReference type="GO" id="GO:0005524">
    <property type="term" value="F:ATP binding"/>
    <property type="evidence" value="ECO:0007669"/>
    <property type="project" value="UniProtKB-UniRule"/>
</dbReference>
<feature type="domain" description="DNA mismatch repair proteins mutS family" evidence="12">
    <location>
        <begin position="705"/>
        <end position="721"/>
    </location>
</feature>
<evidence type="ECO:0000256" key="6">
    <source>
        <dbReference type="ARBA" id="ARBA00023125"/>
    </source>
</evidence>
<organism evidence="13">
    <name type="scientific">uncultured Thermomicrobiales bacterium</name>
    <dbReference type="NCBI Taxonomy" id="1645740"/>
    <lineage>
        <taxon>Bacteria</taxon>
        <taxon>Pseudomonadati</taxon>
        <taxon>Thermomicrobiota</taxon>
        <taxon>Thermomicrobia</taxon>
        <taxon>Thermomicrobiales</taxon>
        <taxon>environmental samples</taxon>
    </lineage>
</organism>
<dbReference type="SMART" id="SM00534">
    <property type="entry name" value="MUTSac"/>
    <property type="match status" value="1"/>
</dbReference>
<evidence type="ECO:0000256" key="3">
    <source>
        <dbReference type="ARBA" id="ARBA00022741"/>
    </source>
</evidence>
<dbReference type="InterPro" id="IPR045076">
    <property type="entry name" value="MutS"/>
</dbReference>
<keyword evidence="4 9" id="KW-0227">DNA damage</keyword>
<dbReference type="SUPFAM" id="SSF48334">
    <property type="entry name" value="DNA repair protein MutS, domain III"/>
    <property type="match status" value="1"/>
</dbReference>
<dbReference type="GO" id="GO:0030983">
    <property type="term" value="F:mismatched DNA binding"/>
    <property type="evidence" value="ECO:0007669"/>
    <property type="project" value="InterPro"/>
</dbReference>
<dbReference type="Gene3D" id="3.40.1170.10">
    <property type="entry name" value="DNA repair protein MutS, domain I"/>
    <property type="match status" value="1"/>
</dbReference>
<evidence type="ECO:0000256" key="9">
    <source>
        <dbReference type="HAMAP-Rule" id="MF_00096"/>
    </source>
</evidence>
<dbReference type="PIRSF" id="PIRSF037677">
    <property type="entry name" value="DNA_mis_repair_Msh6"/>
    <property type="match status" value="1"/>
</dbReference>
<dbReference type="InterPro" id="IPR007695">
    <property type="entry name" value="DNA_mismatch_repair_MutS-lik_N"/>
</dbReference>
<dbReference type="InterPro" id="IPR027417">
    <property type="entry name" value="P-loop_NTPase"/>
</dbReference>
<reference evidence="13" key="1">
    <citation type="submission" date="2020-02" db="EMBL/GenBank/DDBJ databases">
        <authorList>
            <person name="Meier V. D."/>
        </authorList>
    </citation>
    <scope>NUCLEOTIDE SEQUENCE</scope>
    <source>
        <strain evidence="13">AVDCRST_MAG59</strain>
    </source>
</reference>
<dbReference type="InterPro" id="IPR005748">
    <property type="entry name" value="DNA_mismatch_repair_MutS"/>
</dbReference>
<dbReference type="PANTHER" id="PTHR11361">
    <property type="entry name" value="DNA MISMATCH REPAIR PROTEIN MUTS FAMILY MEMBER"/>
    <property type="match status" value="1"/>
</dbReference>
<dbReference type="InterPro" id="IPR016151">
    <property type="entry name" value="DNA_mismatch_repair_MutS_N"/>
</dbReference>
<dbReference type="PANTHER" id="PTHR11361:SF34">
    <property type="entry name" value="DNA MISMATCH REPAIR PROTEIN MSH1, MITOCHONDRIAL"/>
    <property type="match status" value="1"/>
</dbReference>
<dbReference type="InterPro" id="IPR036187">
    <property type="entry name" value="DNA_mismatch_repair_MutS_sf"/>
</dbReference>
<dbReference type="Gene3D" id="3.30.420.110">
    <property type="entry name" value="MutS, connector domain"/>
    <property type="match status" value="1"/>
</dbReference>
<accession>A0A6J4UPH1</accession>
<dbReference type="Gene3D" id="1.10.1420.10">
    <property type="match status" value="2"/>
</dbReference>
<feature type="compositionally biased region" description="Pro residues" evidence="11">
    <location>
        <begin position="831"/>
        <end position="840"/>
    </location>
</feature>
<feature type="compositionally biased region" description="Gly residues" evidence="11">
    <location>
        <begin position="909"/>
        <end position="918"/>
    </location>
</feature>
<dbReference type="EMBL" id="CADCWF010000130">
    <property type="protein sequence ID" value="CAA9554722.1"/>
    <property type="molecule type" value="Genomic_DNA"/>
</dbReference>
<dbReference type="NCBIfam" id="NF003810">
    <property type="entry name" value="PRK05399.1"/>
    <property type="match status" value="1"/>
</dbReference>
<proteinExistence type="inferred from homology"/>
<evidence type="ECO:0000256" key="10">
    <source>
        <dbReference type="RuleBase" id="RU003756"/>
    </source>
</evidence>
<evidence type="ECO:0000256" key="1">
    <source>
        <dbReference type="ARBA" id="ARBA00006271"/>
    </source>
</evidence>
<evidence type="ECO:0000256" key="8">
    <source>
        <dbReference type="ARBA" id="ARBA00024647"/>
    </source>
</evidence>
<dbReference type="Gene3D" id="3.40.50.300">
    <property type="entry name" value="P-loop containing nucleotide triphosphate hydrolases"/>
    <property type="match status" value="1"/>
</dbReference>
<dbReference type="HAMAP" id="MF_00096">
    <property type="entry name" value="MutS"/>
    <property type="match status" value="1"/>
</dbReference>
<evidence type="ECO:0000259" key="12">
    <source>
        <dbReference type="PROSITE" id="PS00486"/>
    </source>
</evidence>
<keyword evidence="3 9" id="KW-0547">Nucleotide-binding</keyword>
<evidence type="ECO:0000313" key="13">
    <source>
        <dbReference type="EMBL" id="CAA9554722.1"/>
    </source>
</evidence>
<dbReference type="InterPro" id="IPR017261">
    <property type="entry name" value="DNA_mismatch_repair_MutS/MSH"/>
</dbReference>
<dbReference type="NCBIfam" id="TIGR01070">
    <property type="entry name" value="mutS1"/>
    <property type="match status" value="1"/>
</dbReference>
<evidence type="ECO:0000256" key="2">
    <source>
        <dbReference type="ARBA" id="ARBA00021982"/>
    </source>
</evidence>
<dbReference type="PROSITE" id="PS00486">
    <property type="entry name" value="DNA_MISMATCH_REPAIR_2"/>
    <property type="match status" value="1"/>
</dbReference>
<gene>
    <name evidence="9" type="primary">mutS</name>
    <name evidence="13" type="ORF">AVDCRST_MAG59-2060</name>
</gene>
<dbReference type="SUPFAM" id="SSF55271">
    <property type="entry name" value="DNA repair protein MutS, domain I"/>
    <property type="match status" value="1"/>
</dbReference>
<dbReference type="SUPFAM" id="SSF53150">
    <property type="entry name" value="DNA repair protein MutS, domain II"/>
    <property type="match status" value="1"/>
</dbReference>
<dbReference type="SUPFAM" id="SSF52540">
    <property type="entry name" value="P-loop containing nucleoside triphosphate hydrolases"/>
    <property type="match status" value="1"/>
</dbReference>
<dbReference type="Pfam" id="PF05192">
    <property type="entry name" value="MutS_III"/>
    <property type="match status" value="1"/>
</dbReference>
<feature type="binding site" evidence="9">
    <location>
        <begin position="631"/>
        <end position="638"/>
    </location>
    <ligand>
        <name>ATP</name>
        <dbReference type="ChEBI" id="CHEBI:30616"/>
    </ligand>
</feature>
<dbReference type="GO" id="GO:0140664">
    <property type="term" value="F:ATP-dependent DNA damage sensor activity"/>
    <property type="evidence" value="ECO:0007669"/>
    <property type="project" value="InterPro"/>
</dbReference>
<evidence type="ECO:0000256" key="4">
    <source>
        <dbReference type="ARBA" id="ARBA00022763"/>
    </source>
</evidence>
<dbReference type="Pfam" id="PF05190">
    <property type="entry name" value="MutS_IV"/>
    <property type="match status" value="1"/>
</dbReference>
<dbReference type="InterPro" id="IPR007696">
    <property type="entry name" value="DNA_mismatch_repair_MutS_core"/>
</dbReference>
<comment type="similarity">
    <text evidence="1 9 10">Belongs to the DNA mismatch repair MutS family.</text>
</comment>
<evidence type="ECO:0000256" key="5">
    <source>
        <dbReference type="ARBA" id="ARBA00022840"/>
    </source>
</evidence>
<dbReference type="InterPro" id="IPR007860">
    <property type="entry name" value="DNA_mmatch_repair_MutS_con_dom"/>
</dbReference>
<dbReference type="GO" id="GO:0003684">
    <property type="term" value="F:damaged DNA binding"/>
    <property type="evidence" value="ECO:0007669"/>
    <property type="project" value="UniProtKB-UniRule"/>
</dbReference>
<name>A0A6J4UPH1_9BACT</name>
<evidence type="ECO:0000256" key="7">
    <source>
        <dbReference type="ARBA" id="ARBA00023204"/>
    </source>
</evidence>
<protein>
    <recommendedName>
        <fullName evidence="2 9">DNA mismatch repair protein MutS</fullName>
    </recommendedName>
</protein>
<dbReference type="GO" id="GO:0005829">
    <property type="term" value="C:cytosol"/>
    <property type="evidence" value="ECO:0007669"/>
    <property type="project" value="TreeGrafter"/>
</dbReference>
<dbReference type="InterPro" id="IPR000432">
    <property type="entry name" value="DNA_mismatch_repair_MutS_C"/>
</dbReference>
<sequence length="938" mass="98606">MDEPISSHALDAAAAPDLVPSRRQYLDLKARHPGALLLYRLGDFYETFDEDARTLARDARVTLTTRSFGRSGRVPMAGIPHHALTGYLGRLLAHGHTVAIAEQVGPVGKGLVRREVARVFSPGTVADPSLLPPGESRYLAAVARRGERIGCSWVDVSTGEWSVVEWAGEDAPARLAEELARVAPAETLLADDPDSDPAAVPWLAALPGHHARIEAWLANPERAHAALCDHFGVASLDAFGCEAEPVGTAAAGMVLAYLERTDPALLGLLAGLRTRSPEGRVGLDAATRRNLELTRSFGTGGSRGSLLGVLDTTRTPMGARALRRLLGEPLRDVAAIRRRQRLVAALVGASEWRAALGRTLAAAGDLERLAGRAARAQAAPRDLLALQTALRQVVPAQAALAEVSDAAEVAEEPEVALDPCAETIALLDAAVAEDDEGGARIRPGFAPELDAAVGAAVETRRWLAGLEARERERTGIRSLKVGYTKVFGYFIEVTRPNLGAVPPDYARKQTVAGGERFVTAPLKEAEARLAAADEEIAGLERAAVERACEGVLAGVGRIQGTAAGLAHLDALLALAEAAARWGWTAPEVGDGDELSIRGGRHPVVEASLGGEPFIPNDLILDDAPRQLVVTGPNMGGKSTFLRQTGLIVLLAQVGSFVPAAAARVGVVDRIFTRVGAHDDLARGQSTFMVEMVETAAILHGATRRSLLLLDEIGRGTSTLDGVAIARATLEEIAGRIGARCLFATHYLELAVLAAEMPSVGNAHVAVLERDAKVVFLYAVRPGPADRAYGVQVARLAGLPPWVADRAARLLAEWETAPGPASAMAEPASGPYDPPPPPLPDPAETAARDLAERLRALDLDGMTARQALAWLWAERDKLEEAGPGTRPPDRGMAARAANDEVGASTVIRGGADGVSGGGADRGDPSAPLGMTERGGRELL</sequence>
<dbReference type="Pfam" id="PF00488">
    <property type="entry name" value="MutS_V"/>
    <property type="match status" value="1"/>
</dbReference>
<keyword evidence="7 9" id="KW-0234">DNA repair</keyword>
<dbReference type="SMART" id="SM00533">
    <property type="entry name" value="MUTSd"/>
    <property type="match status" value="1"/>
</dbReference>
<keyword evidence="6 9" id="KW-0238">DNA-binding</keyword>
<dbReference type="InterPro" id="IPR007861">
    <property type="entry name" value="DNA_mismatch_repair_MutS_clamp"/>
</dbReference>
<dbReference type="Pfam" id="PF05188">
    <property type="entry name" value="MutS_II"/>
    <property type="match status" value="1"/>
</dbReference>
<dbReference type="AlphaFoldDB" id="A0A6J4UPH1"/>
<comment type="function">
    <text evidence="8 9">This protein is involved in the repair of mismatches in DNA. It is possible that it carries out the mismatch recognition step. This protein has a weak ATPase activity.</text>
</comment>
<dbReference type="CDD" id="cd03284">
    <property type="entry name" value="ABC_MutS1"/>
    <property type="match status" value="1"/>
</dbReference>
<keyword evidence="5 9" id="KW-0067">ATP-binding</keyword>
<feature type="region of interest" description="Disordered" evidence="11">
    <location>
        <begin position="878"/>
        <end position="938"/>
    </location>
</feature>